<name>A0AAE0I2S4_9PEZI</name>
<evidence type="ECO:0000313" key="14">
    <source>
        <dbReference type="EMBL" id="KAK3317385.1"/>
    </source>
</evidence>
<protein>
    <recommendedName>
        <fullName evidence="13">C2H2-type domain-containing protein</fullName>
    </recommendedName>
</protein>
<evidence type="ECO:0000256" key="10">
    <source>
        <dbReference type="ARBA" id="ARBA00023242"/>
    </source>
</evidence>
<keyword evidence="8" id="KW-0238">DNA-binding</keyword>
<dbReference type="PROSITE" id="PS00028">
    <property type="entry name" value="ZINC_FINGER_C2H2_1"/>
    <property type="match status" value="1"/>
</dbReference>
<comment type="similarity">
    <text evidence="2">Belongs to the krueppel C2H2-type zinc-finger protein family.</text>
</comment>
<feature type="domain" description="C2H2-type" evidence="13">
    <location>
        <begin position="263"/>
        <end position="292"/>
    </location>
</feature>
<dbReference type="PANTHER" id="PTHR16515:SF58">
    <property type="entry name" value="ZINC FINGER PROTEIN 22"/>
    <property type="match status" value="1"/>
</dbReference>
<dbReference type="SUPFAM" id="SSF57667">
    <property type="entry name" value="beta-beta-alpha zinc fingers"/>
    <property type="match status" value="1"/>
</dbReference>
<evidence type="ECO:0000256" key="6">
    <source>
        <dbReference type="ARBA" id="ARBA00022833"/>
    </source>
</evidence>
<evidence type="ECO:0000256" key="7">
    <source>
        <dbReference type="ARBA" id="ARBA00023015"/>
    </source>
</evidence>
<keyword evidence="4" id="KW-0677">Repeat</keyword>
<evidence type="ECO:0000256" key="4">
    <source>
        <dbReference type="ARBA" id="ARBA00022737"/>
    </source>
</evidence>
<keyword evidence="7" id="KW-0805">Transcription regulation</keyword>
<dbReference type="GO" id="GO:0010468">
    <property type="term" value="P:regulation of gene expression"/>
    <property type="evidence" value="ECO:0007669"/>
    <property type="project" value="TreeGrafter"/>
</dbReference>
<keyword evidence="10" id="KW-0539">Nucleus</keyword>
<feature type="compositionally biased region" description="Low complexity" evidence="12">
    <location>
        <begin position="27"/>
        <end position="67"/>
    </location>
</feature>
<dbReference type="InterPro" id="IPR036236">
    <property type="entry name" value="Znf_C2H2_sf"/>
</dbReference>
<dbReference type="EMBL" id="JAUEPO010000007">
    <property type="protein sequence ID" value="KAK3317385.1"/>
    <property type="molecule type" value="Genomic_DNA"/>
</dbReference>
<keyword evidence="5 11" id="KW-0863">Zinc-finger</keyword>
<feature type="region of interest" description="Disordered" evidence="12">
    <location>
        <begin position="294"/>
        <end position="343"/>
    </location>
</feature>
<keyword evidence="3" id="KW-0479">Metal-binding</keyword>
<comment type="caution">
    <text evidence="14">The sequence shown here is derived from an EMBL/GenBank/DDBJ whole genome shotgun (WGS) entry which is preliminary data.</text>
</comment>
<dbReference type="GO" id="GO:0005634">
    <property type="term" value="C:nucleus"/>
    <property type="evidence" value="ECO:0007669"/>
    <property type="project" value="UniProtKB-SubCell"/>
</dbReference>
<evidence type="ECO:0000256" key="5">
    <source>
        <dbReference type="ARBA" id="ARBA00022771"/>
    </source>
</evidence>
<dbReference type="SMART" id="SM00355">
    <property type="entry name" value="ZnF_C2H2"/>
    <property type="match status" value="2"/>
</dbReference>
<dbReference type="GO" id="GO:0003677">
    <property type="term" value="F:DNA binding"/>
    <property type="evidence" value="ECO:0007669"/>
    <property type="project" value="UniProtKB-KW"/>
</dbReference>
<proteinExistence type="inferred from homology"/>
<dbReference type="PANTHER" id="PTHR16515">
    <property type="entry name" value="PR DOMAIN ZINC FINGER PROTEIN"/>
    <property type="match status" value="1"/>
</dbReference>
<feature type="region of interest" description="Disordered" evidence="12">
    <location>
        <begin position="1"/>
        <end position="85"/>
    </location>
</feature>
<accession>A0AAE0I2S4</accession>
<keyword evidence="15" id="KW-1185">Reference proteome</keyword>
<feature type="compositionally biased region" description="Pro residues" evidence="12">
    <location>
        <begin position="17"/>
        <end position="26"/>
    </location>
</feature>
<reference evidence="14" key="2">
    <citation type="submission" date="2023-06" db="EMBL/GenBank/DDBJ databases">
        <authorList>
            <consortium name="Lawrence Berkeley National Laboratory"/>
            <person name="Haridas S."/>
            <person name="Hensen N."/>
            <person name="Bonometti L."/>
            <person name="Westerberg I."/>
            <person name="Brannstrom I.O."/>
            <person name="Guillou S."/>
            <person name="Cros-Aarteil S."/>
            <person name="Calhoun S."/>
            <person name="Kuo A."/>
            <person name="Mondo S."/>
            <person name="Pangilinan J."/>
            <person name="Riley R."/>
            <person name="Labutti K."/>
            <person name="Andreopoulos B."/>
            <person name="Lipzen A."/>
            <person name="Chen C."/>
            <person name="Yanf M."/>
            <person name="Daum C."/>
            <person name="Ng V."/>
            <person name="Clum A."/>
            <person name="Steindorff A."/>
            <person name="Ohm R."/>
            <person name="Martin F."/>
            <person name="Silar P."/>
            <person name="Natvig D."/>
            <person name="Lalanne C."/>
            <person name="Gautier V."/>
            <person name="Ament-Velasquez S.L."/>
            <person name="Kruys A."/>
            <person name="Hutchinson M.I."/>
            <person name="Powell A.J."/>
            <person name="Barry K."/>
            <person name="Miller A.N."/>
            <person name="Grigoriev I.V."/>
            <person name="Debuchy R."/>
            <person name="Gladieux P."/>
            <person name="Thoren M.H."/>
            <person name="Johannesson H."/>
        </authorList>
    </citation>
    <scope>NUCLEOTIDE SEQUENCE</scope>
    <source>
        <strain evidence="14">SMH4131-1</strain>
    </source>
</reference>
<feature type="compositionally biased region" description="Polar residues" evidence="12">
    <location>
        <begin position="1"/>
        <end position="10"/>
    </location>
</feature>
<dbReference type="InterPro" id="IPR050331">
    <property type="entry name" value="Zinc_finger"/>
</dbReference>
<dbReference type="AlphaFoldDB" id="A0AAE0I2S4"/>
<dbReference type="FunFam" id="3.30.160.60:FF:000056">
    <property type="entry name" value="Zinc finger and SCAN domain-containing 20"/>
    <property type="match status" value="1"/>
</dbReference>
<evidence type="ECO:0000313" key="15">
    <source>
        <dbReference type="Proteomes" id="UP001286456"/>
    </source>
</evidence>
<evidence type="ECO:0000256" key="12">
    <source>
        <dbReference type="SAM" id="MobiDB-lite"/>
    </source>
</evidence>
<sequence length="343" mass="36137">MNTDAPSSLGSRRPARTPLPPFPPRAIPRAAAADESVTPDASAAGSSSGVRSPPGSSYSTLSSPGYSSSGGGSMSLSPYKTTPSISPVLNYQRRQEPSPQAGLQHRHSFGEKLPGIASLIPPPGPSQYGPLHTPPTTRAGPGTGPGHLALPIGMVNMSLNQGQGPSQVIPPMLLHSMPHGLPTMGQSFGAISPEGNYHEFSISPDALTGKGTTGKGRASGNYLVARESSQQDRPFKCDQCTQCFSRNHDLKRHKRIHMASKPFPCPHCDKCFSRKDALKRHSVVKACNGTKSPSQFLLVAPAGPEPEPGPDLEEPEPERGNSVGSSVSDDEESPEYAKSKSPR</sequence>
<evidence type="ECO:0000256" key="2">
    <source>
        <dbReference type="ARBA" id="ARBA00006991"/>
    </source>
</evidence>
<evidence type="ECO:0000256" key="8">
    <source>
        <dbReference type="ARBA" id="ARBA00023125"/>
    </source>
</evidence>
<comment type="subcellular location">
    <subcellularLocation>
        <location evidence="1">Nucleus</location>
    </subcellularLocation>
</comment>
<gene>
    <name evidence="14" type="ORF">B0T19DRAFT_290906</name>
</gene>
<organism evidence="14 15">
    <name type="scientific">Cercophora scortea</name>
    <dbReference type="NCBI Taxonomy" id="314031"/>
    <lineage>
        <taxon>Eukaryota</taxon>
        <taxon>Fungi</taxon>
        <taxon>Dikarya</taxon>
        <taxon>Ascomycota</taxon>
        <taxon>Pezizomycotina</taxon>
        <taxon>Sordariomycetes</taxon>
        <taxon>Sordariomycetidae</taxon>
        <taxon>Sordariales</taxon>
        <taxon>Lasiosphaeriaceae</taxon>
        <taxon>Cercophora</taxon>
    </lineage>
</organism>
<keyword evidence="6" id="KW-0862">Zinc</keyword>
<dbReference type="GO" id="GO:0008270">
    <property type="term" value="F:zinc ion binding"/>
    <property type="evidence" value="ECO:0007669"/>
    <property type="project" value="UniProtKB-KW"/>
</dbReference>
<dbReference type="Pfam" id="PF00096">
    <property type="entry name" value="zf-C2H2"/>
    <property type="match status" value="2"/>
</dbReference>
<evidence type="ECO:0000259" key="13">
    <source>
        <dbReference type="PROSITE" id="PS50157"/>
    </source>
</evidence>
<evidence type="ECO:0000256" key="3">
    <source>
        <dbReference type="ARBA" id="ARBA00022723"/>
    </source>
</evidence>
<dbReference type="Gene3D" id="3.30.160.60">
    <property type="entry name" value="Classic Zinc Finger"/>
    <property type="match status" value="2"/>
</dbReference>
<keyword evidence="9" id="KW-0804">Transcription</keyword>
<dbReference type="Proteomes" id="UP001286456">
    <property type="component" value="Unassembled WGS sequence"/>
</dbReference>
<dbReference type="InterPro" id="IPR013087">
    <property type="entry name" value="Znf_C2H2_type"/>
</dbReference>
<evidence type="ECO:0000256" key="9">
    <source>
        <dbReference type="ARBA" id="ARBA00023163"/>
    </source>
</evidence>
<feature type="domain" description="C2H2-type" evidence="13">
    <location>
        <begin position="235"/>
        <end position="262"/>
    </location>
</feature>
<reference evidence="14" key="1">
    <citation type="journal article" date="2023" name="Mol. Phylogenet. Evol.">
        <title>Genome-scale phylogeny and comparative genomics of the fungal order Sordariales.</title>
        <authorList>
            <person name="Hensen N."/>
            <person name="Bonometti L."/>
            <person name="Westerberg I."/>
            <person name="Brannstrom I.O."/>
            <person name="Guillou S."/>
            <person name="Cros-Aarteil S."/>
            <person name="Calhoun S."/>
            <person name="Haridas S."/>
            <person name="Kuo A."/>
            <person name="Mondo S."/>
            <person name="Pangilinan J."/>
            <person name="Riley R."/>
            <person name="LaButti K."/>
            <person name="Andreopoulos B."/>
            <person name="Lipzen A."/>
            <person name="Chen C."/>
            <person name="Yan M."/>
            <person name="Daum C."/>
            <person name="Ng V."/>
            <person name="Clum A."/>
            <person name="Steindorff A."/>
            <person name="Ohm R.A."/>
            <person name="Martin F."/>
            <person name="Silar P."/>
            <person name="Natvig D.O."/>
            <person name="Lalanne C."/>
            <person name="Gautier V."/>
            <person name="Ament-Velasquez S.L."/>
            <person name="Kruys A."/>
            <person name="Hutchinson M.I."/>
            <person name="Powell A.J."/>
            <person name="Barry K."/>
            <person name="Miller A.N."/>
            <person name="Grigoriev I.V."/>
            <person name="Debuchy R."/>
            <person name="Gladieux P."/>
            <person name="Hiltunen Thoren M."/>
            <person name="Johannesson H."/>
        </authorList>
    </citation>
    <scope>NUCLEOTIDE SEQUENCE</scope>
    <source>
        <strain evidence="14">SMH4131-1</strain>
    </source>
</reference>
<dbReference type="PROSITE" id="PS50157">
    <property type="entry name" value="ZINC_FINGER_C2H2_2"/>
    <property type="match status" value="2"/>
</dbReference>
<dbReference type="FunFam" id="3.30.160.60:FF:001156">
    <property type="entry name" value="Zinc finger protein 407"/>
    <property type="match status" value="1"/>
</dbReference>
<evidence type="ECO:0000256" key="11">
    <source>
        <dbReference type="PROSITE-ProRule" id="PRU00042"/>
    </source>
</evidence>
<evidence type="ECO:0000256" key="1">
    <source>
        <dbReference type="ARBA" id="ARBA00004123"/>
    </source>
</evidence>